<feature type="transmembrane region" description="Helical" evidence="5">
    <location>
        <begin position="80"/>
        <end position="98"/>
    </location>
</feature>
<evidence type="ECO:0000256" key="2">
    <source>
        <dbReference type="ARBA" id="ARBA00022692"/>
    </source>
</evidence>
<dbReference type="GO" id="GO:0005506">
    <property type="term" value="F:iron ion binding"/>
    <property type="evidence" value="ECO:0007669"/>
    <property type="project" value="InterPro"/>
</dbReference>
<dbReference type="InterPro" id="IPR050307">
    <property type="entry name" value="Sterol_Desaturase_Related"/>
</dbReference>
<sequence length="245" mass="28705">MLTPGISILITLAVLSLLFCWERMSPLHQYSEDRGWLWRLCLFGGLGIFLTTLIGIYIVPLLGNIALFPQLAHQFSTCPAWLNGLLGYFCISFFVYWWHRLRHNSNFAWRIFHQVHHSTHRLQALTALYAHPSDFLANSVIINLATYWVLGFDTDSAAWATLWVGIFEFWEHTNISTPRWLGYIIVRPEMHRIHHERERHANNYGLPIWDMLFGTYENSSRVVECGFQLDSERKVKHMLACKEIK</sequence>
<dbReference type="Proteomes" id="UP000218069">
    <property type="component" value="Unassembled WGS sequence"/>
</dbReference>
<dbReference type="InterPro" id="IPR006694">
    <property type="entry name" value="Fatty_acid_hydroxylase"/>
</dbReference>
<dbReference type="GO" id="GO:0016491">
    <property type="term" value="F:oxidoreductase activity"/>
    <property type="evidence" value="ECO:0007669"/>
    <property type="project" value="InterPro"/>
</dbReference>
<dbReference type="PANTHER" id="PTHR11863">
    <property type="entry name" value="STEROL DESATURASE"/>
    <property type="match status" value="1"/>
</dbReference>
<accession>A0A240DZC8</accession>
<dbReference type="AlphaFoldDB" id="A0A240DZC8"/>
<keyword evidence="8" id="KW-1185">Reference proteome</keyword>
<evidence type="ECO:0000256" key="1">
    <source>
        <dbReference type="ARBA" id="ARBA00004370"/>
    </source>
</evidence>
<evidence type="ECO:0000256" key="4">
    <source>
        <dbReference type="ARBA" id="ARBA00023136"/>
    </source>
</evidence>
<feature type="domain" description="Fatty acid hydroxylase" evidence="6">
    <location>
        <begin position="85"/>
        <end position="215"/>
    </location>
</feature>
<dbReference type="Pfam" id="PF04116">
    <property type="entry name" value="FA_hydroxylase"/>
    <property type="match status" value="1"/>
</dbReference>
<evidence type="ECO:0000256" key="5">
    <source>
        <dbReference type="SAM" id="Phobius"/>
    </source>
</evidence>
<dbReference type="GO" id="GO:0016020">
    <property type="term" value="C:membrane"/>
    <property type="evidence" value="ECO:0007669"/>
    <property type="project" value="UniProtKB-SubCell"/>
</dbReference>
<proteinExistence type="predicted"/>
<keyword evidence="3 5" id="KW-1133">Transmembrane helix</keyword>
<dbReference type="GO" id="GO:0008610">
    <property type="term" value="P:lipid biosynthetic process"/>
    <property type="evidence" value="ECO:0007669"/>
    <property type="project" value="InterPro"/>
</dbReference>
<organism evidence="7 8">
    <name type="scientific">Polynucleobacter meluiroseus</name>
    <dbReference type="NCBI Taxonomy" id="1938814"/>
    <lineage>
        <taxon>Bacteria</taxon>
        <taxon>Pseudomonadati</taxon>
        <taxon>Pseudomonadota</taxon>
        <taxon>Betaproteobacteria</taxon>
        <taxon>Burkholderiales</taxon>
        <taxon>Burkholderiaceae</taxon>
        <taxon>Polynucleobacter</taxon>
    </lineage>
</organism>
<name>A0A240DZC8_9BURK</name>
<comment type="subcellular location">
    <subcellularLocation>
        <location evidence="1">Membrane</location>
    </subcellularLocation>
</comment>
<feature type="transmembrane region" description="Helical" evidence="5">
    <location>
        <begin position="6"/>
        <end position="24"/>
    </location>
</feature>
<feature type="transmembrane region" description="Helical" evidence="5">
    <location>
        <begin position="36"/>
        <end position="60"/>
    </location>
</feature>
<evidence type="ECO:0000313" key="7">
    <source>
        <dbReference type="EMBL" id="SNX28034.1"/>
    </source>
</evidence>
<protein>
    <submittedName>
        <fullName evidence="7">Fatty acid hydroxylase superfamily protein</fullName>
    </submittedName>
</protein>
<keyword evidence="4 5" id="KW-0472">Membrane</keyword>
<gene>
    <name evidence="7" type="ORF">SAMN06295945_0353</name>
</gene>
<keyword evidence="2 5" id="KW-0812">Transmembrane</keyword>
<evidence type="ECO:0000313" key="8">
    <source>
        <dbReference type="Proteomes" id="UP000218069"/>
    </source>
</evidence>
<evidence type="ECO:0000256" key="3">
    <source>
        <dbReference type="ARBA" id="ARBA00022989"/>
    </source>
</evidence>
<evidence type="ECO:0000259" key="6">
    <source>
        <dbReference type="Pfam" id="PF04116"/>
    </source>
</evidence>
<dbReference type="OrthoDB" id="9770329at2"/>
<dbReference type="EMBL" id="OANS01000001">
    <property type="protein sequence ID" value="SNX28034.1"/>
    <property type="molecule type" value="Genomic_DNA"/>
</dbReference>
<reference evidence="8" key="1">
    <citation type="submission" date="2017-08" db="EMBL/GenBank/DDBJ databases">
        <authorList>
            <person name="Varghese N."/>
            <person name="Submissions S."/>
        </authorList>
    </citation>
    <scope>NUCLEOTIDE SEQUENCE [LARGE SCALE GENOMIC DNA]</scope>
    <source>
        <strain evidence="8">AP-Melu-1000-B4</strain>
    </source>
</reference>